<keyword evidence="3" id="KW-0964">Secreted</keyword>
<feature type="region of interest" description="Disordered" evidence="4">
    <location>
        <begin position="417"/>
        <end position="443"/>
    </location>
</feature>
<dbReference type="InterPro" id="IPR017996">
    <property type="entry name" value="MRJP/yellow-related"/>
</dbReference>
<evidence type="ECO:0000256" key="1">
    <source>
        <dbReference type="ARBA" id="ARBA00004613"/>
    </source>
</evidence>
<feature type="compositionally biased region" description="Low complexity" evidence="4">
    <location>
        <begin position="430"/>
        <end position="443"/>
    </location>
</feature>
<dbReference type="InterPro" id="IPR011042">
    <property type="entry name" value="6-blade_b-propeller_TolB-like"/>
</dbReference>
<comment type="similarity">
    <text evidence="2">Belongs to the major royal jelly protein family.</text>
</comment>
<evidence type="ECO:0000256" key="3">
    <source>
        <dbReference type="ARBA" id="ARBA00022525"/>
    </source>
</evidence>
<dbReference type="GO" id="GO:0005576">
    <property type="term" value="C:extracellular region"/>
    <property type="evidence" value="ECO:0007669"/>
    <property type="project" value="UniProtKB-SubCell"/>
</dbReference>
<accession>A0A1B6ISB4</accession>
<feature type="non-terminal residue" evidence="5">
    <location>
        <position position="1"/>
    </location>
</feature>
<organism evidence="5">
    <name type="scientific">Homalodisca liturata</name>
    <dbReference type="NCBI Taxonomy" id="320908"/>
    <lineage>
        <taxon>Eukaryota</taxon>
        <taxon>Metazoa</taxon>
        <taxon>Ecdysozoa</taxon>
        <taxon>Arthropoda</taxon>
        <taxon>Hexapoda</taxon>
        <taxon>Insecta</taxon>
        <taxon>Pterygota</taxon>
        <taxon>Neoptera</taxon>
        <taxon>Paraneoptera</taxon>
        <taxon>Hemiptera</taxon>
        <taxon>Auchenorrhyncha</taxon>
        <taxon>Membracoidea</taxon>
        <taxon>Cicadellidae</taxon>
        <taxon>Cicadellinae</taxon>
        <taxon>Proconiini</taxon>
        <taxon>Homalodisca</taxon>
    </lineage>
</organism>
<evidence type="ECO:0008006" key="6">
    <source>
        <dbReference type="Google" id="ProtNLM"/>
    </source>
</evidence>
<evidence type="ECO:0000256" key="4">
    <source>
        <dbReference type="SAM" id="MobiDB-lite"/>
    </source>
</evidence>
<name>A0A1B6ISB4_9HEMI</name>
<reference evidence="5" key="1">
    <citation type="submission" date="2015-11" db="EMBL/GenBank/DDBJ databases">
        <title>De novo transcriptome assembly of four potential Pierce s Disease insect vectors from Arizona vineyards.</title>
        <authorList>
            <person name="Tassone E.E."/>
        </authorList>
    </citation>
    <scope>NUCLEOTIDE SEQUENCE</scope>
</reference>
<dbReference type="Pfam" id="PF03022">
    <property type="entry name" value="MRJP"/>
    <property type="match status" value="1"/>
</dbReference>
<protein>
    <recommendedName>
        <fullName evidence="6">Bee-milk protein</fullName>
    </recommendedName>
</protein>
<gene>
    <name evidence="5" type="ORF">g.5047</name>
</gene>
<sequence length="443" mass="50116">RHRTMYVSALSVLVAAAVAGYADAFLKEVFHWRKLDFEYPDEASRNAAISSGEFVPENNLPLGLEVWKEKLFITIPRWKSGIPASLTYLDVTDSEISPALKPYPDWASHKIYENDNTTKVISTFRIRVDECDRLWVLDTGLADILGKAEQLTPPKILIYDLITDKLIHQFLFDKAHIKDNSFFANIIVDVTPGKCEQAYAYIPDLGSYAVIVYNLFTDKSFRVRHHFFYMDPLSGNYNVGGVNFQWTDGIFSLALSPINKTDGSRTIYFHPLSSTMEFTVNSKILQNETIANDDYYAYKVLGTRGPHSQATASFLDPKTGVLFYTQINKNGVGCWNSFTHADDFSPETNFLVASDNETMIFPNDLKVDRDSNLWLLTDKLPTHIYKKLDFGNINYRIFTGPVDEIVKGTVCEVKDTEKAVPTQSDKDVSESTSEQITTSTEKS</sequence>
<dbReference type="PANTHER" id="PTHR10009:SF11">
    <property type="entry name" value="RH54244P"/>
    <property type="match status" value="1"/>
</dbReference>
<proteinExistence type="inferred from homology"/>
<dbReference type="PRINTS" id="PR01366">
    <property type="entry name" value="ROYALJELLY"/>
</dbReference>
<comment type="subcellular location">
    <subcellularLocation>
        <location evidence="1">Secreted</location>
    </subcellularLocation>
</comment>
<dbReference type="PANTHER" id="PTHR10009">
    <property type="entry name" value="PROTEIN YELLOW-RELATED"/>
    <property type="match status" value="1"/>
</dbReference>
<dbReference type="FunFam" id="2.120.10.30:FF:000045">
    <property type="entry name" value="Blast:Protein yellow"/>
    <property type="match status" value="1"/>
</dbReference>
<evidence type="ECO:0000256" key="2">
    <source>
        <dbReference type="ARBA" id="ARBA00009127"/>
    </source>
</evidence>
<dbReference type="AlphaFoldDB" id="A0A1B6ISB4"/>
<feature type="compositionally biased region" description="Basic and acidic residues" evidence="4">
    <location>
        <begin position="417"/>
        <end position="429"/>
    </location>
</feature>
<evidence type="ECO:0000313" key="5">
    <source>
        <dbReference type="EMBL" id="JAS89787.1"/>
    </source>
</evidence>
<dbReference type="EMBL" id="GECU01017919">
    <property type="protein sequence ID" value="JAS89787.1"/>
    <property type="molecule type" value="Transcribed_RNA"/>
</dbReference>
<dbReference type="Gene3D" id="2.120.10.30">
    <property type="entry name" value="TolB, C-terminal domain"/>
    <property type="match status" value="1"/>
</dbReference>